<name>A0ABS8HXT3_9FIRM</name>
<evidence type="ECO:0000256" key="2">
    <source>
        <dbReference type="ARBA" id="ARBA00023163"/>
    </source>
</evidence>
<evidence type="ECO:0000313" key="5">
    <source>
        <dbReference type="Proteomes" id="UP001165492"/>
    </source>
</evidence>
<evidence type="ECO:0000256" key="1">
    <source>
        <dbReference type="ARBA" id="ARBA00023015"/>
    </source>
</evidence>
<dbReference type="SUPFAM" id="SSF46689">
    <property type="entry name" value="Homeodomain-like"/>
    <property type="match status" value="1"/>
</dbReference>
<comment type="caution">
    <text evidence="4">The sequence shown here is derived from an EMBL/GenBank/DDBJ whole genome shotgun (WGS) entry which is preliminary data.</text>
</comment>
<evidence type="ECO:0000313" key="4">
    <source>
        <dbReference type="EMBL" id="MCC5467960.1"/>
    </source>
</evidence>
<keyword evidence="2" id="KW-0804">Transcription</keyword>
<organism evidence="4 5">
    <name type="scientific">Pelosinus baikalensis</name>
    <dbReference type="NCBI Taxonomy" id="2892015"/>
    <lineage>
        <taxon>Bacteria</taxon>
        <taxon>Bacillati</taxon>
        <taxon>Bacillota</taxon>
        <taxon>Negativicutes</taxon>
        <taxon>Selenomonadales</taxon>
        <taxon>Sporomusaceae</taxon>
        <taxon>Pelosinus</taxon>
    </lineage>
</organism>
<protein>
    <submittedName>
        <fullName evidence="4">AraC family transcriptional regulator</fullName>
    </submittedName>
</protein>
<proteinExistence type="predicted"/>
<keyword evidence="5" id="KW-1185">Reference proteome</keyword>
<accession>A0ABS8HXT3</accession>
<evidence type="ECO:0000259" key="3">
    <source>
        <dbReference type="PROSITE" id="PS01124"/>
    </source>
</evidence>
<reference evidence="4" key="1">
    <citation type="submission" date="2021-11" db="EMBL/GenBank/DDBJ databases">
        <title>Description of a new species Pelosinus isolated from the bottom sediments of Lake Baikal.</title>
        <authorList>
            <person name="Zakharyuk A."/>
        </authorList>
    </citation>
    <scope>NUCLEOTIDE SEQUENCE</scope>
    <source>
        <strain evidence="4">Bkl1</strain>
    </source>
</reference>
<dbReference type="Pfam" id="PF00165">
    <property type="entry name" value="HTH_AraC"/>
    <property type="match status" value="1"/>
</dbReference>
<dbReference type="Proteomes" id="UP001165492">
    <property type="component" value="Unassembled WGS sequence"/>
</dbReference>
<gene>
    <name evidence="4" type="ORF">LMF89_21725</name>
</gene>
<dbReference type="InterPro" id="IPR018060">
    <property type="entry name" value="HTH_AraC"/>
</dbReference>
<dbReference type="Gene3D" id="1.10.10.60">
    <property type="entry name" value="Homeodomain-like"/>
    <property type="match status" value="1"/>
</dbReference>
<dbReference type="PROSITE" id="PS01124">
    <property type="entry name" value="HTH_ARAC_FAMILY_2"/>
    <property type="match status" value="1"/>
</dbReference>
<keyword evidence="1" id="KW-0805">Transcription regulation</keyword>
<dbReference type="EMBL" id="JAJHJB010000044">
    <property type="protein sequence ID" value="MCC5467960.1"/>
    <property type="molecule type" value="Genomic_DNA"/>
</dbReference>
<dbReference type="InterPro" id="IPR009057">
    <property type="entry name" value="Homeodomain-like_sf"/>
</dbReference>
<feature type="domain" description="HTH araC/xylS-type" evidence="3">
    <location>
        <begin position="1"/>
        <end position="49"/>
    </location>
</feature>
<feature type="non-terminal residue" evidence="4">
    <location>
        <position position="49"/>
    </location>
</feature>
<sequence length="49" mass="5808">MAKWVENNITENPSLQDMSSYVGYSPYYCSTKFREHMGMTYKQFLAQCK</sequence>